<name>A0A8S5S084_9CAUD</name>
<proteinExistence type="predicted"/>
<evidence type="ECO:0000313" key="1">
    <source>
        <dbReference type="EMBL" id="DAF44429.1"/>
    </source>
</evidence>
<sequence>MIKVKDGYAKLIGTEYKGNGSRLLVTNGADVGYSSESIANNIV</sequence>
<organism evidence="1">
    <name type="scientific">Podoviridae sp. ct8Lf7</name>
    <dbReference type="NCBI Taxonomy" id="2827723"/>
    <lineage>
        <taxon>Viruses</taxon>
        <taxon>Duplodnaviria</taxon>
        <taxon>Heunggongvirae</taxon>
        <taxon>Uroviricota</taxon>
        <taxon>Caudoviricetes</taxon>
    </lineage>
</organism>
<accession>A0A8S5S084</accession>
<dbReference type="EMBL" id="BK032511">
    <property type="protein sequence ID" value="DAF44429.1"/>
    <property type="molecule type" value="Genomic_DNA"/>
</dbReference>
<protein>
    <submittedName>
        <fullName evidence="1">Uncharacterized protein</fullName>
    </submittedName>
</protein>
<reference evidence="1" key="1">
    <citation type="journal article" date="2021" name="Proc. Natl. Acad. Sci. U.S.A.">
        <title>A Catalog of Tens of Thousands of Viruses from Human Metagenomes Reveals Hidden Associations with Chronic Diseases.</title>
        <authorList>
            <person name="Tisza M.J."/>
            <person name="Buck C.B."/>
        </authorList>
    </citation>
    <scope>NUCLEOTIDE SEQUENCE</scope>
    <source>
        <strain evidence="1">Ct8Lf7</strain>
    </source>
</reference>